<evidence type="ECO:0000256" key="1">
    <source>
        <dbReference type="ARBA" id="ARBA00000085"/>
    </source>
</evidence>
<dbReference type="InterPro" id="IPR050956">
    <property type="entry name" value="2C_system_His_kinase"/>
</dbReference>
<dbReference type="InterPro" id="IPR036890">
    <property type="entry name" value="HATPase_C_sf"/>
</dbReference>
<dbReference type="InterPro" id="IPR005467">
    <property type="entry name" value="His_kinase_dom"/>
</dbReference>
<evidence type="ECO:0000256" key="2">
    <source>
        <dbReference type="ARBA" id="ARBA00012438"/>
    </source>
</evidence>
<accession>A0A7C3FYN9</accession>
<evidence type="ECO:0000313" key="6">
    <source>
        <dbReference type="EMBL" id="HFB54211.1"/>
    </source>
</evidence>
<dbReference type="InterPro" id="IPR003594">
    <property type="entry name" value="HATPase_dom"/>
</dbReference>
<dbReference type="InterPro" id="IPR003661">
    <property type="entry name" value="HisK_dim/P_dom"/>
</dbReference>
<dbReference type="GO" id="GO:0000155">
    <property type="term" value="F:phosphorelay sensor kinase activity"/>
    <property type="evidence" value="ECO:0007669"/>
    <property type="project" value="InterPro"/>
</dbReference>
<dbReference type="Gene3D" id="1.10.287.130">
    <property type="match status" value="1"/>
</dbReference>
<dbReference type="EMBL" id="DRNH01000307">
    <property type="protein sequence ID" value="HFB54211.1"/>
    <property type="molecule type" value="Genomic_DNA"/>
</dbReference>
<feature type="coiled-coil region" evidence="4">
    <location>
        <begin position="7"/>
        <end position="74"/>
    </location>
</feature>
<feature type="non-terminal residue" evidence="6">
    <location>
        <position position="265"/>
    </location>
</feature>
<keyword evidence="4" id="KW-0175">Coiled coil</keyword>
<dbReference type="PANTHER" id="PTHR43719">
    <property type="entry name" value="TWO-COMPONENT HISTIDINE KINASE"/>
    <property type="match status" value="1"/>
</dbReference>
<feature type="domain" description="Histidine kinase" evidence="5">
    <location>
        <begin position="88"/>
        <end position="265"/>
    </location>
</feature>
<dbReference type="SUPFAM" id="SSF55874">
    <property type="entry name" value="ATPase domain of HSP90 chaperone/DNA topoisomerase II/histidine kinase"/>
    <property type="match status" value="1"/>
</dbReference>
<organism evidence="6">
    <name type="scientific">Sulfurimonas autotrophica</name>
    <dbReference type="NCBI Taxonomy" id="202747"/>
    <lineage>
        <taxon>Bacteria</taxon>
        <taxon>Pseudomonadati</taxon>
        <taxon>Campylobacterota</taxon>
        <taxon>Epsilonproteobacteria</taxon>
        <taxon>Campylobacterales</taxon>
        <taxon>Sulfurimonadaceae</taxon>
        <taxon>Sulfurimonas</taxon>
    </lineage>
</organism>
<dbReference type="PROSITE" id="PS50109">
    <property type="entry name" value="HIS_KIN"/>
    <property type="match status" value="1"/>
</dbReference>
<dbReference type="SMART" id="SM00388">
    <property type="entry name" value="HisKA"/>
    <property type="match status" value="1"/>
</dbReference>
<dbReference type="SUPFAM" id="SSF47384">
    <property type="entry name" value="Homodimeric domain of signal transducing histidine kinase"/>
    <property type="match status" value="1"/>
</dbReference>
<name>A0A7C3FYN9_9BACT</name>
<evidence type="ECO:0000256" key="4">
    <source>
        <dbReference type="SAM" id="Coils"/>
    </source>
</evidence>
<dbReference type="EC" id="2.7.13.3" evidence="2"/>
<dbReference type="Pfam" id="PF00512">
    <property type="entry name" value="HisKA"/>
    <property type="match status" value="1"/>
</dbReference>
<proteinExistence type="predicted"/>
<evidence type="ECO:0000256" key="3">
    <source>
        <dbReference type="ARBA" id="ARBA00022553"/>
    </source>
</evidence>
<dbReference type="Pfam" id="PF02518">
    <property type="entry name" value="HATPase_c"/>
    <property type="match status" value="1"/>
</dbReference>
<reference evidence="6" key="1">
    <citation type="journal article" date="2020" name="mSystems">
        <title>Genome- and Community-Level Interaction Insights into Carbon Utilization and Element Cycling Functions of Hydrothermarchaeota in Hydrothermal Sediment.</title>
        <authorList>
            <person name="Zhou Z."/>
            <person name="Liu Y."/>
            <person name="Xu W."/>
            <person name="Pan J."/>
            <person name="Luo Z.H."/>
            <person name="Li M."/>
        </authorList>
    </citation>
    <scope>NUCLEOTIDE SEQUENCE [LARGE SCALE GENOMIC DNA]</scope>
    <source>
        <strain evidence="6">HyVt-507</strain>
    </source>
</reference>
<comment type="catalytic activity">
    <reaction evidence="1">
        <text>ATP + protein L-histidine = ADP + protein N-phospho-L-histidine.</text>
        <dbReference type="EC" id="2.7.13.3"/>
    </reaction>
</comment>
<dbReference type="Proteomes" id="UP000886390">
    <property type="component" value="Unassembled WGS sequence"/>
</dbReference>
<dbReference type="PANTHER" id="PTHR43719:SF28">
    <property type="entry name" value="PEROXIDE STRESS-ACTIVATED HISTIDINE KINASE MAK1-RELATED"/>
    <property type="match status" value="1"/>
</dbReference>
<protein>
    <recommendedName>
        <fullName evidence="2">histidine kinase</fullName>
        <ecNumber evidence="2">2.7.13.3</ecNumber>
    </recommendedName>
</protein>
<evidence type="ECO:0000259" key="5">
    <source>
        <dbReference type="PROSITE" id="PS50109"/>
    </source>
</evidence>
<dbReference type="InterPro" id="IPR036097">
    <property type="entry name" value="HisK_dim/P_sf"/>
</dbReference>
<gene>
    <name evidence="6" type="ORF">ENJ67_05695</name>
</gene>
<dbReference type="Gene3D" id="3.30.565.10">
    <property type="entry name" value="Histidine kinase-like ATPase, C-terminal domain"/>
    <property type="match status" value="1"/>
</dbReference>
<sequence length="265" mass="30259">MIVNTLKSKQKESVAALEDEIYNLKAKILDQEKIIKHATNSSRGRLALDQIKKIESLEAEIKRQKKRVKDAKAIAQEAHKVKSEFLSNIRHEIRTPMNSIIVFAEMLVQESTAPKLQNYAKNIYNAGKKLLEMIDDIIDLSKVETGTFTLEEKPVDIKKLIENIVKFQRDEAMRKGLEFTLDIDDELPDSLMLDESKIEDIFTNLIENAIKFTDRGFVHVKLVENGKDIVKNSINISLVVEDSGVGINEEDKEKIFEIFEKSGEN</sequence>
<dbReference type="CDD" id="cd00082">
    <property type="entry name" value="HisKA"/>
    <property type="match status" value="1"/>
</dbReference>
<keyword evidence="3" id="KW-0597">Phosphoprotein</keyword>
<comment type="caution">
    <text evidence="6">The sequence shown here is derived from an EMBL/GenBank/DDBJ whole genome shotgun (WGS) entry which is preliminary data.</text>
</comment>
<dbReference type="AlphaFoldDB" id="A0A7C3FYN9"/>